<dbReference type="GO" id="GO:0032259">
    <property type="term" value="P:methylation"/>
    <property type="evidence" value="ECO:0007669"/>
    <property type="project" value="UniProtKB-KW"/>
</dbReference>
<dbReference type="PANTHER" id="PTHR34203:SF15">
    <property type="entry name" value="SLL1173 PROTEIN"/>
    <property type="match status" value="1"/>
</dbReference>
<dbReference type="EMBL" id="VJMF01000051">
    <property type="protein sequence ID" value="TRL31746.1"/>
    <property type="molecule type" value="Genomic_DNA"/>
</dbReference>
<keyword evidence="2" id="KW-0808">Transferase</keyword>
<dbReference type="PANTHER" id="PTHR34203">
    <property type="entry name" value="METHYLTRANSFERASE, FKBM FAMILY PROTEIN"/>
    <property type="match status" value="1"/>
</dbReference>
<evidence type="ECO:0000313" key="2">
    <source>
        <dbReference type="EMBL" id="TRL31746.1"/>
    </source>
</evidence>
<dbReference type="AlphaFoldDB" id="A0A549SQ43"/>
<dbReference type="InterPro" id="IPR006342">
    <property type="entry name" value="FkbM_mtfrase"/>
</dbReference>
<evidence type="ECO:0000313" key="3">
    <source>
        <dbReference type="Proteomes" id="UP000316781"/>
    </source>
</evidence>
<dbReference type="RefSeq" id="WP_142863404.1">
    <property type="nucleotide sequence ID" value="NZ_VJMF01000051.1"/>
</dbReference>
<name>A0A549SQ43_METSR</name>
<keyword evidence="2" id="KW-0489">Methyltransferase</keyword>
<accession>A0A549SQ43</accession>
<dbReference type="InterPro" id="IPR029063">
    <property type="entry name" value="SAM-dependent_MTases_sf"/>
</dbReference>
<dbReference type="InterPro" id="IPR052514">
    <property type="entry name" value="SAM-dependent_MTase"/>
</dbReference>
<dbReference type="Proteomes" id="UP000316781">
    <property type="component" value="Unassembled WGS sequence"/>
</dbReference>
<organism evidence="2 3">
    <name type="scientific">Methylosinus sporium</name>
    <dbReference type="NCBI Taxonomy" id="428"/>
    <lineage>
        <taxon>Bacteria</taxon>
        <taxon>Pseudomonadati</taxon>
        <taxon>Pseudomonadota</taxon>
        <taxon>Alphaproteobacteria</taxon>
        <taxon>Hyphomicrobiales</taxon>
        <taxon>Methylocystaceae</taxon>
        <taxon>Methylosinus</taxon>
    </lineage>
</organism>
<dbReference type="GO" id="GO:0008168">
    <property type="term" value="F:methyltransferase activity"/>
    <property type="evidence" value="ECO:0007669"/>
    <property type="project" value="UniProtKB-KW"/>
</dbReference>
<dbReference type="Gene3D" id="3.40.50.150">
    <property type="entry name" value="Vaccinia Virus protein VP39"/>
    <property type="match status" value="1"/>
</dbReference>
<evidence type="ECO:0000259" key="1">
    <source>
        <dbReference type="Pfam" id="PF05050"/>
    </source>
</evidence>
<sequence length="277" mass="31042">MAFNILANLRAGFRRADPLRYFVAKVLVKTGLSVHVIIDRGYYRLRFFPSGVTGEMFIDGPSRLREDEQTLFTLLNKGDVYVDIGANVGSLLFTAKHIVGVAGLAIGVEPHPRIFGYLKSNAQLNSADVILYNVAIGSRMGRLNLSDSVTDEMNAVQPEDKGGISIEAQTLDDLLYRIEKIDLLKIDVEGYELEVLKGAASVLDRTRMIYFESWIRHSRAFGYTTADLITHLQARSFSIFKREQDGWRAIEADHVSRNCENLLAIRNVGKAIQAECR</sequence>
<reference evidence="2 3" key="1">
    <citation type="submission" date="2019-07" db="EMBL/GenBank/DDBJ databases">
        <title>Ln-dependent methylotrophs.</title>
        <authorList>
            <person name="Tani A."/>
        </authorList>
    </citation>
    <scope>NUCLEOTIDE SEQUENCE [LARGE SCALE GENOMIC DNA]</scope>
    <source>
        <strain evidence="2 3">SM89A</strain>
    </source>
</reference>
<gene>
    <name evidence="2" type="ORF">FM996_13250</name>
</gene>
<dbReference type="SUPFAM" id="SSF53335">
    <property type="entry name" value="S-adenosyl-L-methionine-dependent methyltransferases"/>
    <property type="match status" value="1"/>
</dbReference>
<proteinExistence type="predicted"/>
<protein>
    <submittedName>
        <fullName evidence="2">FkbM family methyltransferase</fullName>
    </submittedName>
</protein>
<dbReference type="Pfam" id="PF05050">
    <property type="entry name" value="Methyltransf_21"/>
    <property type="match status" value="1"/>
</dbReference>
<feature type="domain" description="Methyltransferase FkbM" evidence="1">
    <location>
        <begin position="83"/>
        <end position="237"/>
    </location>
</feature>
<dbReference type="NCBIfam" id="TIGR01444">
    <property type="entry name" value="fkbM_fam"/>
    <property type="match status" value="1"/>
</dbReference>
<comment type="caution">
    <text evidence="2">The sequence shown here is derived from an EMBL/GenBank/DDBJ whole genome shotgun (WGS) entry which is preliminary data.</text>
</comment>